<name>A0A6I6NJW7_9ACTN</name>
<gene>
    <name evidence="1" type="ORF">GQF42_44340</name>
</gene>
<dbReference type="EMBL" id="CP047020">
    <property type="protein sequence ID" value="QHA09275.1"/>
    <property type="molecule type" value="Genomic_DNA"/>
</dbReference>
<dbReference type="SUPFAM" id="SSF56349">
    <property type="entry name" value="DNA breaking-rejoining enzymes"/>
    <property type="match status" value="1"/>
</dbReference>
<keyword evidence="2" id="KW-1185">Reference proteome</keyword>
<organism evidence="1 2">
    <name type="scientific">Streptomyces broussonetiae</name>
    <dbReference type="NCBI Taxonomy" id="2686304"/>
    <lineage>
        <taxon>Bacteria</taxon>
        <taxon>Bacillati</taxon>
        <taxon>Actinomycetota</taxon>
        <taxon>Actinomycetes</taxon>
        <taxon>Kitasatosporales</taxon>
        <taxon>Streptomycetaceae</taxon>
        <taxon>Streptomyces</taxon>
    </lineage>
</organism>
<dbReference type="Proteomes" id="UP000436138">
    <property type="component" value="Chromosome"/>
</dbReference>
<evidence type="ECO:0000313" key="2">
    <source>
        <dbReference type="Proteomes" id="UP000436138"/>
    </source>
</evidence>
<proteinExistence type="predicted"/>
<dbReference type="InterPro" id="IPR011010">
    <property type="entry name" value="DNA_brk_join_enz"/>
</dbReference>
<dbReference type="KEGG" id="sbro:GQF42_44340"/>
<dbReference type="RefSeq" id="WP_158929513.1">
    <property type="nucleotide sequence ID" value="NZ_CP047020.1"/>
</dbReference>
<sequence>MARTLELLQFLGRLTDDRPDPADLWLAEHLAGLPDPIRTDVADWVDVPRRGDARHFPKSELTWKNYLLQALPILTSWARQHTTLRGVTRDEIITALQHPTPRGGDGHTRLTALRSLFAFLKARRRIFTNPTRRLSRDLTRRPQPRIPTRLPEAAFAELAAHEPDPAEWLILVLTGHQALTAAQIRALTLTNVDIPNRDFDLGGAHRPLDNLTHAAIARYLDYRHRRWPRTANPHLLITQQTAHNTEPVSRVWLRYAVRDRQATLSRLRQDRILDEAEAVGIPDPLHVAAIFGLNPDTAQRYVDAFYGRTDSSAPG</sequence>
<accession>A0A6I6NJW7</accession>
<protein>
    <recommendedName>
        <fullName evidence="3">Integrase</fullName>
    </recommendedName>
</protein>
<reference evidence="1 2" key="1">
    <citation type="submission" date="2019-12" db="EMBL/GenBank/DDBJ databases">
        <title>Streptomyces sp. strain T44 isolated from rhizosphere soil of Broussonetia papyrifera.</title>
        <authorList>
            <person name="Mo P."/>
        </authorList>
    </citation>
    <scope>NUCLEOTIDE SEQUENCE [LARGE SCALE GENOMIC DNA]</scope>
    <source>
        <strain evidence="1 2">T44</strain>
    </source>
</reference>
<evidence type="ECO:0008006" key="3">
    <source>
        <dbReference type="Google" id="ProtNLM"/>
    </source>
</evidence>
<dbReference type="AlphaFoldDB" id="A0A6I6NJW7"/>
<dbReference type="GO" id="GO:0003677">
    <property type="term" value="F:DNA binding"/>
    <property type="evidence" value="ECO:0007669"/>
    <property type="project" value="InterPro"/>
</dbReference>
<evidence type="ECO:0000313" key="1">
    <source>
        <dbReference type="EMBL" id="QHA09275.1"/>
    </source>
</evidence>